<feature type="region of interest" description="Disordered" evidence="1">
    <location>
        <begin position="240"/>
        <end position="266"/>
    </location>
</feature>
<keyword evidence="3" id="KW-1185">Reference proteome</keyword>
<sequence>MLNYSCLEKTLPAPLSCDASSKSQLSSSSADGFQCVLDPSSGQGDALKAFPETLGCRSVHPVVRGAQNLGFHHQHTMWPQESPPLGPSRSAPTGLPMPSAVVGQQQPRWCPMGECQRSMPPPPPLPVPTAPSLLDAAPDNRLPNPMQQRIELLHQPMPFNAMHPQSSTGMVTQFMQPTMSDGISNGPCPQWQSGPFLYDCPSRFVPAPLPSAPYTNEKAYHYPHPQQQQIVNDRLWEHNLHQQQRQQPNRHHLHAQFHHHHHHHHYYYHYQQQQQGYHCSHHNVYHPHAVSRVVNPSPPMFLYREGGRSDGPGAVLVEGGACGGNDGPSQPRVESGKYGSSDCNDSESRRKDASSRAQRGRHNSGVPQDDNSDALDQSAEMDKSTVDSRGSFRCVGSGEFEHSYVSNSRSRGSNKSRSGKSTTAPASCSTGGDSNQIHAPQQGGSTISVNQDTHRQRCGGQVTVGGSDKEEEYDLSTG</sequence>
<reference evidence="2 3" key="2">
    <citation type="journal article" date="2012" name="Proc. Natl. Acad. Sci. U.S.A.">
        <title>Antigenic diversity is generated by distinct evolutionary mechanisms in African trypanosome species.</title>
        <authorList>
            <person name="Jackson A.P."/>
            <person name="Berry A."/>
            <person name="Aslett M."/>
            <person name="Allison H.C."/>
            <person name="Burton P."/>
            <person name="Vavrova-Anderson J."/>
            <person name="Brown R."/>
            <person name="Browne H."/>
            <person name="Corton N."/>
            <person name="Hauser H."/>
            <person name="Gamble J."/>
            <person name="Gilderthorp R."/>
            <person name="Marcello L."/>
            <person name="McQuillan J."/>
            <person name="Otto T.D."/>
            <person name="Quail M.A."/>
            <person name="Sanders M.J."/>
            <person name="van Tonder A."/>
            <person name="Ginger M.L."/>
            <person name="Field M.C."/>
            <person name="Barry J.D."/>
            <person name="Hertz-Fowler C."/>
            <person name="Berriman M."/>
        </authorList>
    </citation>
    <scope>NUCLEOTIDE SEQUENCE [LARGE SCALE GENOMIC DNA]</scope>
    <source>
        <strain evidence="2 3">IL3000</strain>
    </source>
</reference>
<feature type="region of interest" description="Disordered" evidence="1">
    <location>
        <begin position="312"/>
        <end position="478"/>
    </location>
</feature>
<feature type="non-terminal residue" evidence="2">
    <location>
        <position position="478"/>
    </location>
</feature>
<dbReference type="AlphaFoldDB" id="F9W484"/>
<evidence type="ECO:0000256" key="1">
    <source>
        <dbReference type="SAM" id="MobiDB-lite"/>
    </source>
</evidence>
<evidence type="ECO:0000313" key="3">
    <source>
        <dbReference type="Proteomes" id="UP000000702"/>
    </source>
</evidence>
<dbReference type="Proteomes" id="UP000000702">
    <property type="component" value="Unassembled WGS sequence"/>
</dbReference>
<feature type="region of interest" description="Disordered" evidence="1">
    <location>
        <begin position="76"/>
        <end position="101"/>
    </location>
</feature>
<feature type="compositionally biased region" description="Acidic residues" evidence="1">
    <location>
        <begin position="469"/>
        <end position="478"/>
    </location>
</feature>
<proteinExistence type="predicted"/>
<comment type="caution">
    <text evidence="2">The sequence shown here is derived from an EMBL/GenBank/DDBJ whole genome shotgun (WGS) entry which is preliminary data.</text>
</comment>
<evidence type="ECO:0000313" key="2">
    <source>
        <dbReference type="EMBL" id="CCD11972.1"/>
    </source>
</evidence>
<protein>
    <submittedName>
        <fullName evidence="2">WGS project CAEQ00000000 data, annotated contig 1157</fullName>
    </submittedName>
</protein>
<accession>F9W484</accession>
<feature type="compositionally biased region" description="Basic residues" evidence="1">
    <location>
        <begin position="248"/>
        <end position="266"/>
    </location>
</feature>
<name>F9W484_TRYCI</name>
<dbReference type="EMBL" id="CAEQ01000527">
    <property type="protein sequence ID" value="CCD11972.1"/>
    <property type="molecule type" value="Genomic_DNA"/>
</dbReference>
<organism evidence="2 3">
    <name type="scientific">Trypanosoma congolense (strain IL3000)</name>
    <dbReference type="NCBI Taxonomy" id="1068625"/>
    <lineage>
        <taxon>Eukaryota</taxon>
        <taxon>Discoba</taxon>
        <taxon>Euglenozoa</taxon>
        <taxon>Kinetoplastea</taxon>
        <taxon>Metakinetoplastina</taxon>
        <taxon>Trypanosomatida</taxon>
        <taxon>Trypanosomatidae</taxon>
        <taxon>Trypanosoma</taxon>
        <taxon>Nannomonas</taxon>
    </lineage>
</organism>
<reference evidence="3" key="1">
    <citation type="submission" date="2011-07" db="EMBL/GenBank/DDBJ databases">
        <title>Divergent evolution of antigenic variation in African trypanosomes.</title>
        <authorList>
            <person name="Jackson A.P."/>
            <person name="Berry A."/>
            <person name="Allison H.C."/>
            <person name="Burton P."/>
            <person name="Anderson J."/>
            <person name="Aslett M."/>
            <person name="Brown R."/>
            <person name="Corton N."/>
            <person name="Harris D."/>
            <person name="Hauser H."/>
            <person name="Gamble J."/>
            <person name="Gilderthorp R."/>
            <person name="McQuillan J."/>
            <person name="Quail M.A."/>
            <person name="Sanders M."/>
            <person name="Van Tonder A."/>
            <person name="Ginger M.L."/>
            <person name="Donelson J.E."/>
            <person name="Field M.C."/>
            <person name="Barry J.D."/>
            <person name="Berriman M."/>
            <person name="Hertz-Fowler C."/>
        </authorList>
    </citation>
    <scope>NUCLEOTIDE SEQUENCE [LARGE SCALE GENOMIC DNA]</scope>
    <source>
        <strain evidence="3">IL3000</strain>
    </source>
</reference>
<dbReference type="VEuPathDB" id="TriTrypDB:TcIL3000_0_28980"/>
<feature type="compositionally biased region" description="Polar residues" evidence="1">
    <location>
        <begin position="422"/>
        <end position="451"/>
    </location>
</feature>
<gene>
    <name evidence="2" type="ORF">TCIL3000_0_28980</name>
</gene>